<comment type="caution">
    <text evidence="12">The sequence shown here is derived from an EMBL/GenBank/DDBJ whole genome shotgun (WGS) entry which is preliminary data.</text>
</comment>
<dbReference type="EC" id="3.1.3.5" evidence="3"/>
<reference evidence="12" key="1">
    <citation type="journal article" date="2023" name="IScience">
        <title>Live-bearing cockroach genome reveals convergent evolutionary mechanisms linked to viviparity in insects and beyond.</title>
        <authorList>
            <person name="Fouks B."/>
            <person name="Harrison M.C."/>
            <person name="Mikhailova A.A."/>
            <person name="Marchal E."/>
            <person name="English S."/>
            <person name="Carruthers M."/>
            <person name="Jennings E.C."/>
            <person name="Chiamaka E.L."/>
            <person name="Frigard R.A."/>
            <person name="Pippel M."/>
            <person name="Attardo G.M."/>
            <person name="Benoit J.B."/>
            <person name="Bornberg-Bauer E."/>
            <person name="Tobe S.S."/>
        </authorList>
    </citation>
    <scope>NUCLEOTIDE SEQUENCE</scope>
    <source>
        <strain evidence="12">Stay&amp;Tobe</strain>
    </source>
</reference>
<sequence>SSNRITRVLVFMAALSVAAANFKLEIVHTNDMHSRFHQTNNVSGICSKEDAAKNQCYGGFARVSEAVITAKSRNKDKTLFLIAGDIYQGSIWYTVYKWRIVSVLTNMLQPDAMSLGNHEFDDGVKGLVPFIKNATFPVLAANLDISKEPDLMIPNLKNSNIFTADGGIKIAVIGYVTPETKFLSQAEGVVFLDEIKSINAEIAKLKRDQSDINIFIALGHSGYEMDKKIAADVPDIDIVIGGHTNTFLYTGKQPDSEVPEGLYPTWITQSSGRRVPVVQSYAYTKYLGQLSVEFDSNGEVIKADGNPLLLDKSINQDPFILQELVKWEKNMSDLEKKPVGKTKVFLEGSDIICRLEECNMGNMIADAFVDYMVEILYEKGWTSAPIAFYNGGSVRSSIDSVKNSGDVTMGDVLGVLPFRNEMILIEMKGSHIMQMLEWSMSGLKVVYDLEKPNGKRVVEVLARCGDCRVPVYKPVVLQDTYNVLVTEFTANGGDGYAMITKLKRYQTDVSDSDMVVQYFQKRSPIYTGLDGRIQFVDHTKARSGTSAASPCLLLSLLIAVISVISVT</sequence>
<comment type="similarity">
    <text evidence="2 8">Belongs to the 5'-nucleotidase family.</text>
</comment>
<dbReference type="CDD" id="cd07409">
    <property type="entry name" value="MPP_CD73_N"/>
    <property type="match status" value="1"/>
</dbReference>
<dbReference type="GO" id="GO:0005886">
    <property type="term" value="C:plasma membrane"/>
    <property type="evidence" value="ECO:0007669"/>
    <property type="project" value="TreeGrafter"/>
</dbReference>
<dbReference type="InterPro" id="IPR004843">
    <property type="entry name" value="Calcineurin-like_PHP"/>
</dbReference>
<evidence type="ECO:0000256" key="6">
    <source>
        <dbReference type="ARBA" id="ARBA00022741"/>
    </source>
</evidence>
<name>A0AAD8A3U0_DIPPU</name>
<dbReference type="FunFam" id="3.90.780.10:FF:000001">
    <property type="entry name" value="NT5E isoform 3"/>
    <property type="match status" value="1"/>
</dbReference>
<evidence type="ECO:0000256" key="5">
    <source>
        <dbReference type="ARBA" id="ARBA00022729"/>
    </source>
</evidence>
<accession>A0AAD8A3U0</accession>
<evidence type="ECO:0000259" key="10">
    <source>
        <dbReference type="Pfam" id="PF00149"/>
    </source>
</evidence>
<dbReference type="FunFam" id="3.60.21.10:FF:000020">
    <property type="entry name" value="NT5E isoform 4"/>
    <property type="match status" value="1"/>
</dbReference>
<dbReference type="InterPro" id="IPR029052">
    <property type="entry name" value="Metallo-depent_PP-like"/>
</dbReference>
<dbReference type="Pfam" id="PF00149">
    <property type="entry name" value="Metallophos"/>
    <property type="match status" value="1"/>
</dbReference>
<dbReference type="SUPFAM" id="SSF55816">
    <property type="entry name" value="5'-nucleotidase (syn. UDP-sugar hydrolase), C-terminal domain"/>
    <property type="match status" value="1"/>
</dbReference>
<keyword evidence="4" id="KW-0479">Metal-binding</keyword>
<dbReference type="Gene3D" id="3.60.21.10">
    <property type="match status" value="1"/>
</dbReference>
<keyword evidence="7 8" id="KW-0378">Hydrolase</keyword>
<keyword evidence="13" id="KW-1185">Reference proteome</keyword>
<dbReference type="Proteomes" id="UP001233999">
    <property type="component" value="Unassembled WGS sequence"/>
</dbReference>
<dbReference type="GO" id="GO:0006196">
    <property type="term" value="P:AMP catabolic process"/>
    <property type="evidence" value="ECO:0007669"/>
    <property type="project" value="TreeGrafter"/>
</dbReference>
<feature type="domain" description="5'-Nucleotidase C-terminal" evidence="11">
    <location>
        <begin position="339"/>
        <end position="500"/>
    </location>
</feature>
<feature type="transmembrane region" description="Helical" evidence="9">
    <location>
        <begin position="547"/>
        <end position="566"/>
    </location>
</feature>
<keyword evidence="9" id="KW-1133">Transmembrane helix</keyword>
<evidence type="ECO:0000256" key="8">
    <source>
        <dbReference type="RuleBase" id="RU362119"/>
    </source>
</evidence>
<evidence type="ECO:0000256" key="7">
    <source>
        <dbReference type="ARBA" id="ARBA00022801"/>
    </source>
</evidence>
<organism evidence="12 13">
    <name type="scientific">Diploptera punctata</name>
    <name type="common">Pacific beetle cockroach</name>
    <dbReference type="NCBI Taxonomy" id="6984"/>
    <lineage>
        <taxon>Eukaryota</taxon>
        <taxon>Metazoa</taxon>
        <taxon>Ecdysozoa</taxon>
        <taxon>Arthropoda</taxon>
        <taxon>Hexapoda</taxon>
        <taxon>Insecta</taxon>
        <taxon>Pterygota</taxon>
        <taxon>Neoptera</taxon>
        <taxon>Polyneoptera</taxon>
        <taxon>Dictyoptera</taxon>
        <taxon>Blattodea</taxon>
        <taxon>Blaberoidea</taxon>
        <taxon>Blaberidae</taxon>
        <taxon>Diplopterinae</taxon>
        <taxon>Diploptera</taxon>
    </lineage>
</organism>
<comment type="catalytic activity">
    <reaction evidence="1">
        <text>a ribonucleoside 5'-phosphate + H2O = a ribonucleoside + phosphate</text>
        <dbReference type="Rhea" id="RHEA:12484"/>
        <dbReference type="ChEBI" id="CHEBI:15377"/>
        <dbReference type="ChEBI" id="CHEBI:18254"/>
        <dbReference type="ChEBI" id="CHEBI:43474"/>
        <dbReference type="ChEBI" id="CHEBI:58043"/>
        <dbReference type="EC" id="3.1.3.5"/>
    </reaction>
</comment>
<keyword evidence="6 8" id="KW-0547">Nucleotide-binding</keyword>
<evidence type="ECO:0000313" key="13">
    <source>
        <dbReference type="Proteomes" id="UP001233999"/>
    </source>
</evidence>
<dbReference type="InterPro" id="IPR036907">
    <property type="entry name" value="5'-Nucleotdase_C_sf"/>
</dbReference>
<proteinExistence type="inferred from homology"/>
<dbReference type="EMBL" id="JASPKZ010003851">
    <property type="protein sequence ID" value="KAJ9591994.1"/>
    <property type="molecule type" value="Genomic_DNA"/>
</dbReference>
<keyword evidence="5 8" id="KW-0732">Signal</keyword>
<feature type="non-terminal residue" evidence="12">
    <location>
        <position position="567"/>
    </location>
</feature>
<keyword evidence="9" id="KW-0812">Transmembrane</keyword>
<evidence type="ECO:0000313" key="12">
    <source>
        <dbReference type="EMBL" id="KAJ9591994.1"/>
    </source>
</evidence>
<dbReference type="GO" id="GO:0046872">
    <property type="term" value="F:metal ion binding"/>
    <property type="evidence" value="ECO:0007669"/>
    <property type="project" value="UniProtKB-KW"/>
</dbReference>
<protein>
    <recommendedName>
        <fullName evidence="3">5'-nucleotidase</fullName>
        <ecNumber evidence="3">3.1.3.5</ecNumber>
    </recommendedName>
</protein>
<reference evidence="12" key="2">
    <citation type="submission" date="2023-05" db="EMBL/GenBank/DDBJ databases">
        <authorList>
            <person name="Fouks B."/>
        </authorList>
    </citation>
    <scope>NUCLEOTIDE SEQUENCE</scope>
    <source>
        <strain evidence="12">Stay&amp;Tobe</strain>
        <tissue evidence="12">Testes</tissue>
    </source>
</reference>
<dbReference type="Pfam" id="PF02872">
    <property type="entry name" value="5_nucleotid_C"/>
    <property type="match status" value="1"/>
</dbReference>
<dbReference type="PANTHER" id="PTHR11575:SF24">
    <property type="entry name" value="5'-NUCLEOTIDASE"/>
    <property type="match status" value="1"/>
</dbReference>
<evidence type="ECO:0000256" key="9">
    <source>
        <dbReference type="SAM" id="Phobius"/>
    </source>
</evidence>
<dbReference type="AlphaFoldDB" id="A0AAD8A3U0"/>
<feature type="domain" description="Calcineurin-like phosphoesterase" evidence="10">
    <location>
        <begin position="26"/>
        <end position="244"/>
    </location>
</feature>
<dbReference type="GO" id="GO:0008253">
    <property type="term" value="F:5'-nucleotidase activity"/>
    <property type="evidence" value="ECO:0007669"/>
    <property type="project" value="UniProtKB-EC"/>
</dbReference>
<dbReference type="InterPro" id="IPR006146">
    <property type="entry name" value="5'-Nucleotdase_CS"/>
</dbReference>
<dbReference type="InterPro" id="IPR008334">
    <property type="entry name" value="5'-Nucleotdase_C"/>
</dbReference>
<dbReference type="SUPFAM" id="SSF56300">
    <property type="entry name" value="Metallo-dependent phosphatases"/>
    <property type="match status" value="1"/>
</dbReference>
<dbReference type="PROSITE" id="PS00785">
    <property type="entry name" value="5_NUCLEOTIDASE_1"/>
    <property type="match status" value="1"/>
</dbReference>
<evidence type="ECO:0000256" key="1">
    <source>
        <dbReference type="ARBA" id="ARBA00000815"/>
    </source>
</evidence>
<dbReference type="Gene3D" id="3.90.780.10">
    <property type="entry name" value="5'-Nucleotidase, C-terminal domain"/>
    <property type="match status" value="1"/>
</dbReference>
<dbReference type="PRINTS" id="PR01607">
    <property type="entry name" value="APYRASEFAMLY"/>
</dbReference>
<evidence type="ECO:0000256" key="2">
    <source>
        <dbReference type="ARBA" id="ARBA00006654"/>
    </source>
</evidence>
<feature type="chain" id="PRO_5041779655" description="5'-nucleotidase" evidence="8">
    <location>
        <begin position="21"/>
        <end position="567"/>
    </location>
</feature>
<dbReference type="PROSITE" id="PS00786">
    <property type="entry name" value="5_NUCLEOTIDASE_2"/>
    <property type="match status" value="1"/>
</dbReference>
<dbReference type="GO" id="GO:0000166">
    <property type="term" value="F:nucleotide binding"/>
    <property type="evidence" value="ECO:0007669"/>
    <property type="project" value="UniProtKB-KW"/>
</dbReference>
<evidence type="ECO:0000256" key="3">
    <source>
        <dbReference type="ARBA" id="ARBA00012643"/>
    </source>
</evidence>
<dbReference type="PANTHER" id="PTHR11575">
    <property type="entry name" value="5'-NUCLEOTIDASE-RELATED"/>
    <property type="match status" value="1"/>
</dbReference>
<feature type="signal peptide" evidence="8">
    <location>
        <begin position="1"/>
        <end position="20"/>
    </location>
</feature>
<dbReference type="InterPro" id="IPR006179">
    <property type="entry name" value="5_nucleotidase/apyrase"/>
</dbReference>
<evidence type="ECO:0000259" key="11">
    <source>
        <dbReference type="Pfam" id="PF02872"/>
    </source>
</evidence>
<evidence type="ECO:0000256" key="4">
    <source>
        <dbReference type="ARBA" id="ARBA00022723"/>
    </source>
</evidence>
<keyword evidence="9" id="KW-0472">Membrane</keyword>
<gene>
    <name evidence="12" type="ORF">L9F63_001506</name>
</gene>